<name>A0ABQ3XRD2_9ACTN</name>
<dbReference type="InterPro" id="IPR027417">
    <property type="entry name" value="P-loop_NTPase"/>
</dbReference>
<dbReference type="EMBL" id="BOMG01000116">
    <property type="protein sequence ID" value="GID60952.1"/>
    <property type="molecule type" value="Genomic_DNA"/>
</dbReference>
<reference evidence="1 2" key="1">
    <citation type="submission" date="2021-01" db="EMBL/GenBank/DDBJ databases">
        <title>Whole genome shotgun sequence of Actinoplanes couchii NBRC 106145.</title>
        <authorList>
            <person name="Komaki H."/>
            <person name="Tamura T."/>
        </authorList>
    </citation>
    <scope>NUCLEOTIDE SEQUENCE [LARGE SCALE GENOMIC DNA]</scope>
    <source>
        <strain evidence="1 2">NBRC 106145</strain>
    </source>
</reference>
<proteinExistence type="predicted"/>
<sequence>MVNAGGRPPQILVEDIVRVGRELGMSRLSVNTENEQAVVRALTADPVPRTRIIVAHRAAGVRAADRILFREDGRITEDGTFDQLIAAGGRFAEFWDHQEAATGRRLRR</sequence>
<evidence type="ECO:0000313" key="1">
    <source>
        <dbReference type="EMBL" id="GID60952.1"/>
    </source>
</evidence>
<keyword evidence="2" id="KW-1185">Reference proteome</keyword>
<dbReference type="SUPFAM" id="SSF52540">
    <property type="entry name" value="P-loop containing nucleoside triphosphate hydrolases"/>
    <property type="match status" value="1"/>
</dbReference>
<dbReference type="PANTHER" id="PTHR43394">
    <property type="entry name" value="ATP-DEPENDENT PERMEASE MDL1, MITOCHONDRIAL"/>
    <property type="match status" value="1"/>
</dbReference>
<protein>
    <submittedName>
        <fullName evidence="1">Uncharacterized protein</fullName>
    </submittedName>
</protein>
<dbReference type="Proteomes" id="UP000612282">
    <property type="component" value="Unassembled WGS sequence"/>
</dbReference>
<dbReference type="InterPro" id="IPR039421">
    <property type="entry name" value="Type_1_exporter"/>
</dbReference>
<comment type="caution">
    <text evidence="1">The sequence shown here is derived from an EMBL/GenBank/DDBJ whole genome shotgun (WGS) entry which is preliminary data.</text>
</comment>
<organism evidence="1 2">
    <name type="scientific">Actinoplanes couchii</name>
    <dbReference type="NCBI Taxonomy" id="403638"/>
    <lineage>
        <taxon>Bacteria</taxon>
        <taxon>Bacillati</taxon>
        <taxon>Actinomycetota</taxon>
        <taxon>Actinomycetes</taxon>
        <taxon>Micromonosporales</taxon>
        <taxon>Micromonosporaceae</taxon>
        <taxon>Actinoplanes</taxon>
    </lineage>
</organism>
<evidence type="ECO:0000313" key="2">
    <source>
        <dbReference type="Proteomes" id="UP000612282"/>
    </source>
</evidence>
<gene>
    <name evidence="1" type="ORF">Aco03nite_093560</name>
</gene>
<accession>A0ABQ3XRD2</accession>
<dbReference type="Gene3D" id="3.40.50.300">
    <property type="entry name" value="P-loop containing nucleotide triphosphate hydrolases"/>
    <property type="match status" value="1"/>
</dbReference>
<dbReference type="PANTHER" id="PTHR43394:SF1">
    <property type="entry name" value="ATP-BINDING CASSETTE SUB-FAMILY B MEMBER 10, MITOCHONDRIAL"/>
    <property type="match status" value="1"/>
</dbReference>